<dbReference type="SMART" id="SM00954">
    <property type="entry name" value="RelA_SpoT"/>
    <property type="match status" value="1"/>
</dbReference>
<name>A0A100VID8_PAEAM</name>
<dbReference type="RefSeq" id="WP_062833268.1">
    <property type="nucleotide sequence ID" value="NZ_BCNV01000001.1"/>
</dbReference>
<dbReference type="PANTHER" id="PTHR41773:SF1">
    <property type="entry name" value="RELA_SPOT DOMAIN-CONTAINING PROTEIN"/>
    <property type="match status" value="1"/>
</dbReference>
<reference evidence="3 4" key="1">
    <citation type="journal article" date="2016" name="Genome Announc.">
        <title>Draft Genome Sequence of Paenibacillus amylolyticus Heshi-A3, Isolated from Fermented Rice Bran in a Japanese Fermented Seafood Dish.</title>
        <authorList>
            <person name="Akuzawa S."/>
            <person name="Nagaoka J."/>
            <person name="Kanekatsu M."/>
            <person name="Kubota E."/>
            <person name="Ohtake R."/>
            <person name="Suzuki T."/>
            <person name="Kanesaki Y."/>
        </authorList>
    </citation>
    <scope>NUCLEOTIDE SEQUENCE [LARGE SCALE GENOMIC DNA]</scope>
    <source>
        <strain evidence="3 4">Heshi-A3</strain>
    </source>
</reference>
<sequence>MGNDSEAVSWYGTKRDLFKRLSMKVELILKDILELEHIPYLNVVSRAKDLESYTQKAQKEKYDDPIQQIKDMAGIRVIAYVESDVEKISKKIEEEFQIDWKESVNKSSTMDLDRFGYRSNHYIAKLSELRCELPEFRAYKDLWFEIQIRTILQHAWAEIEHDRNYKMKGINLPNEKDIKRRFYLLAGALESADREFNSIVDDVNQYAKKVSQDTQKGNINIQINTISLEEFLLIKFSKEIKEGMINPNFGNVDVVISEINDYGIKTLRELDDLIETSFQKGIISKILELAGTRSITGFLRLVMVINDSETYFTKSMKKNWGLTDEDKNLLEIFEINIQNLIEKYGIRELKSK</sequence>
<proteinExistence type="predicted"/>
<evidence type="ECO:0000256" key="1">
    <source>
        <dbReference type="ARBA" id="ARBA00004976"/>
    </source>
</evidence>
<accession>A0A100VID8</accession>
<dbReference type="AlphaFoldDB" id="A0A100VID8"/>
<dbReference type="Gene3D" id="3.30.460.10">
    <property type="entry name" value="Beta Polymerase, domain 2"/>
    <property type="match status" value="1"/>
</dbReference>
<comment type="caution">
    <text evidence="3">The sequence shown here is derived from an EMBL/GenBank/DDBJ whole genome shotgun (WGS) entry which is preliminary data.</text>
</comment>
<dbReference type="PANTHER" id="PTHR41773">
    <property type="entry name" value="GTP PYROPHOSPHATASE-RELATED"/>
    <property type="match status" value="1"/>
</dbReference>
<dbReference type="InterPro" id="IPR007685">
    <property type="entry name" value="RelA_SpoT"/>
</dbReference>
<dbReference type="UniPathway" id="UPA00908">
    <property type="reaction ID" value="UER00884"/>
</dbReference>
<comment type="pathway">
    <text evidence="1">Purine metabolism; ppGpp biosynthesis; ppGpp from GTP: step 1/2.</text>
</comment>
<reference evidence="4" key="2">
    <citation type="submission" date="2016-01" db="EMBL/GenBank/DDBJ databases">
        <title>Draft Genome Sequence of Paenibacillus amylolyticus Heshi-A3 that Was Isolated from Fermented Rice Bran with Aging Salted Mackerel, Which Was Named Heshiko as Traditional Fermented Seafood in Japan.</title>
        <authorList>
            <person name="Akuzawa S."/>
            <person name="Nakagawa J."/>
            <person name="Kanekatsu T."/>
            <person name="Kubota E."/>
            <person name="Ohtake R."/>
            <person name="Suzuki T."/>
            <person name="Kanesaki Y."/>
        </authorList>
    </citation>
    <scope>NUCLEOTIDE SEQUENCE [LARGE SCALE GENOMIC DNA]</scope>
    <source>
        <strain evidence="4">Heshi-A3</strain>
    </source>
</reference>
<gene>
    <name evidence="3" type="ORF">PAHA3_0446</name>
</gene>
<dbReference type="Gene3D" id="1.10.287.860">
    <property type="entry name" value="Nucleotidyltransferase"/>
    <property type="match status" value="1"/>
</dbReference>
<dbReference type="InterPro" id="IPR043519">
    <property type="entry name" value="NT_sf"/>
</dbReference>
<evidence type="ECO:0000313" key="4">
    <source>
        <dbReference type="Proteomes" id="UP000069697"/>
    </source>
</evidence>
<evidence type="ECO:0000313" key="3">
    <source>
        <dbReference type="EMBL" id="GAS80376.1"/>
    </source>
</evidence>
<dbReference type="Pfam" id="PF04607">
    <property type="entry name" value="RelA_SpoT"/>
    <property type="match status" value="1"/>
</dbReference>
<organism evidence="3 4">
    <name type="scientific">Paenibacillus amylolyticus</name>
    <dbReference type="NCBI Taxonomy" id="1451"/>
    <lineage>
        <taxon>Bacteria</taxon>
        <taxon>Bacillati</taxon>
        <taxon>Bacillota</taxon>
        <taxon>Bacilli</taxon>
        <taxon>Bacillales</taxon>
        <taxon>Paenibacillaceae</taxon>
        <taxon>Paenibacillus</taxon>
    </lineage>
</organism>
<dbReference type="SUPFAM" id="SSF81301">
    <property type="entry name" value="Nucleotidyltransferase"/>
    <property type="match status" value="1"/>
</dbReference>
<feature type="domain" description="RelA/SpoT" evidence="2">
    <location>
        <begin position="45"/>
        <end position="171"/>
    </location>
</feature>
<evidence type="ECO:0000259" key="2">
    <source>
        <dbReference type="SMART" id="SM00954"/>
    </source>
</evidence>
<dbReference type="EMBL" id="BCNV01000001">
    <property type="protein sequence ID" value="GAS80376.1"/>
    <property type="molecule type" value="Genomic_DNA"/>
</dbReference>
<protein>
    <recommendedName>
        <fullName evidence="2">RelA/SpoT domain-containing protein</fullName>
    </recommendedName>
</protein>
<dbReference type="Proteomes" id="UP000069697">
    <property type="component" value="Unassembled WGS sequence"/>
</dbReference>
<dbReference type="GO" id="GO:0015970">
    <property type="term" value="P:guanosine tetraphosphate biosynthetic process"/>
    <property type="evidence" value="ECO:0007669"/>
    <property type="project" value="UniProtKB-UniPathway"/>
</dbReference>
<dbReference type="CDD" id="cd05399">
    <property type="entry name" value="NT_Rel-Spo_like"/>
    <property type="match status" value="1"/>
</dbReference>